<evidence type="ECO:0000259" key="17">
    <source>
        <dbReference type="Pfam" id="PF09190"/>
    </source>
</evidence>
<feature type="domain" description="Cysteinyl-tRNA synthetase class Ia DALR" evidence="17">
    <location>
        <begin position="405"/>
        <end position="443"/>
    </location>
</feature>
<dbReference type="FunFam" id="3.40.50.620:FF:000027">
    <property type="entry name" value="Cysteine--tRNA ligase, cytoplasmic"/>
    <property type="match status" value="1"/>
</dbReference>
<dbReference type="AlphaFoldDB" id="A0A835Z463"/>
<dbReference type="GO" id="GO:0006423">
    <property type="term" value="P:cysteinyl-tRNA aminoacylation"/>
    <property type="evidence" value="ECO:0007669"/>
    <property type="project" value="InterPro"/>
</dbReference>
<keyword evidence="6" id="KW-0436">Ligase</keyword>
<sequence>MTDAPAVMPEWHGPPPFGVEGLAPELLQFFPLRVTNSLTRTKIPFIPKEGQRVLWYMCGPTVYDGSHMGHARTYLHFDILRRIMADYFNYNVVLVMNITDIDDKIILRANQRNLNFRDLASHFEADYMEDMKALGVRPPEHITRVSEFVPEVVAYIEQVIANGYAYESNGSVYFDVQAFHKHKGHHYGKLLPEGLGNAELMAEGEGALTSCGAGDKKSQSDFALWKKSKEGEPQWESPWGGGRPGWHIECSVMASKTFELYGDGCMDIHSGGVDLRFPHHDNEIAQAEAHYNCAQWVNYFLHTGHLHIKGFKMSKSLKNFITIKQALQTHTARQIRMCFLLHKYNDPMDYGDNTMAGALAIERTFVEFFHAVKSVVRAATAVDELRLGEGEIALYRKLEECKSGVRAALCDDFDTPTAIKLLASDLVRTVNKYIQEKTDAGLKSHYIVVRTAGEYVTRIFKVFGLVTSGVDMGFDVEQEGGISREEAMGPVLDALSTFRTQVRTCARAGDSAGVISACDQVRDDALPPLGVRLEDKGDQVVWKLEDPAVLAAEKAKKEADAQQRQLEKEEKKRQAAIKAAEKAAKDKIPPCEMFRSHVTDGPDAKPKYTAFDADGVPTHGADGAELTKNAIKGLRKEWTKQKTAYEKYLASQQQAAPMNGNGAHDAGAAPVADAAK</sequence>
<dbReference type="HAMAP" id="MF_00041">
    <property type="entry name" value="Cys_tRNA_synth"/>
    <property type="match status" value="1"/>
</dbReference>
<evidence type="ECO:0000256" key="15">
    <source>
        <dbReference type="SAM" id="MobiDB-lite"/>
    </source>
</evidence>
<dbReference type="PANTHER" id="PTHR10890">
    <property type="entry name" value="CYSTEINYL-TRNA SYNTHETASE"/>
    <property type="match status" value="1"/>
</dbReference>
<feature type="coiled-coil region" evidence="14">
    <location>
        <begin position="549"/>
        <end position="586"/>
    </location>
</feature>
<dbReference type="InterPro" id="IPR009080">
    <property type="entry name" value="tRNAsynth_Ia_anticodon-bd"/>
</dbReference>
<reference evidence="18" key="1">
    <citation type="submission" date="2021-02" db="EMBL/GenBank/DDBJ databases">
        <title>First Annotated Genome of the Yellow-green Alga Tribonema minus.</title>
        <authorList>
            <person name="Mahan K.M."/>
        </authorList>
    </citation>
    <scope>NUCLEOTIDE SEQUENCE</scope>
    <source>
        <strain evidence="18">UTEX B ZZ1240</strain>
    </source>
</reference>
<evidence type="ECO:0000256" key="12">
    <source>
        <dbReference type="ARBA" id="ARBA00023146"/>
    </source>
</evidence>
<dbReference type="Gene3D" id="1.20.120.1910">
    <property type="entry name" value="Cysteine-tRNA ligase, C-terminal anti-codon recognition domain"/>
    <property type="match status" value="1"/>
</dbReference>
<comment type="subcellular location">
    <subcellularLocation>
        <location evidence="2">Cytoplasm</location>
    </subcellularLocation>
</comment>
<keyword evidence="8" id="KW-0547">Nucleotide-binding</keyword>
<evidence type="ECO:0000256" key="9">
    <source>
        <dbReference type="ARBA" id="ARBA00022833"/>
    </source>
</evidence>
<dbReference type="PANTHER" id="PTHR10890:SF3">
    <property type="entry name" value="CYSTEINE--TRNA LIGASE, CYTOPLASMIC"/>
    <property type="match status" value="1"/>
</dbReference>
<dbReference type="GO" id="GO:0004817">
    <property type="term" value="F:cysteine-tRNA ligase activity"/>
    <property type="evidence" value="ECO:0007669"/>
    <property type="project" value="UniProtKB-EC"/>
</dbReference>
<protein>
    <recommendedName>
        <fullName evidence="4">cysteine--tRNA ligase</fullName>
        <ecNumber evidence="4">6.1.1.16</ecNumber>
    </recommendedName>
    <alternativeName>
        <fullName evidence="13">Cysteinyl-tRNA synthetase</fullName>
    </alternativeName>
</protein>
<dbReference type="InterPro" id="IPR015273">
    <property type="entry name" value="Cys-tRNA-synt_Ia_DALR"/>
</dbReference>
<name>A0A835Z463_9STRA</name>
<dbReference type="GO" id="GO:0005737">
    <property type="term" value="C:cytoplasm"/>
    <property type="evidence" value="ECO:0007669"/>
    <property type="project" value="UniProtKB-SubCell"/>
</dbReference>
<dbReference type="CDD" id="cd00672">
    <property type="entry name" value="CysRS_core"/>
    <property type="match status" value="1"/>
</dbReference>
<evidence type="ECO:0000256" key="4">
    <source>
        <dbReference type="ARBA" id="ARBA00012832"/>
    </source>
</evidence>
<dbReference type="SUPFAM" id="SSF52374">
    <property type="entry name" value="Nucleotidylyl transferase"/>
    <property type="match status" value="1"/>
</dbReference>
<evidence type="ECO:0000256" key="11">
    <source>
        <dbReference type="ARBA" id="ARBA00022917"/>
    </source>
</evidence>
<dbReference type="Proteomes" id="UP000664859">
    <property type="component" value="Unassembled WGS sequence"/>
</dbReference>
<dbReference type="InterPro" id="IPR015803">
    <property type="entry name" value="Cys-tRNA-ligase"/>
</dbReference>
<dbReference type="GO" id="GO:0005524">
    <property type="term" value="F:ATP binding"/>
    <property type="evidence" value="ECO:0007669"/>
    <property type="project" value="UniProtKB-KW"/>
</dbReference>
<keyword evidence="12 18" id="KW-0030">Aminoacyl-tRNA synthetase</keyword>
<dbReference type="Gene3D" id="3.40.50.620">
    <property type="entry name" value="HUPs"/>
    <property type="match status" value="1"/>
</dbReference>
<evidence type="ECO:0000313" key="18">
    <source>
        <dbReference type="EMBL" id="KAG5181938.1"/>
    </source>
</evidence>
<evidence type="ECO:0000256" key="2">
    <source>
        <dbReference type="ARBA" id="ARBA00004496"/>
    </source>
</evidence>
<proteinExistence type="inferred from homology"/>
<accession>A0A835Z463</accession>
<evidence type="ECO:0000256" key="6">
    <source>
        <dbReference type="ARBA" id="ARBA00022598"/>
    </source>
</evidence>
<keyword evidence="10" id="KW-0067">ATP-binding</keyword>
<dbReference type="InterPro" id="IPR024909">
    <property type="entry name" value="Cys-tRNA/MSH_ligase"/>
</dbReference>
<evidence type="ECO:0000256" key="8">
    <source>
        <dbReference type="ARBA" id="ARBA00022741"/>
    </source>
</evidence>
<keyword evidence="19" id="KW-1185">Reference proteome</keyword>
<evidence type="ECO:0000256" key="10">
    <source>
        <dbReference type="ARBA" id="ARBA00022840"/>
    </source>
</evidence>
<dbReference type="Pfam" id="PF09190">
    <property type="entry name" value="DALR_2"/>
    <property type="match status" value="1"/>
</dbReference>
<evidence type="ECO:0000313" key="19">
    <source>
        <dbReference type="Proteomes" id="UP000664859"/>
    </source>
</evidence>
<dbReference type="SUPFAM" id="SSF47323">
    <property type="entry name" value="Anticodon-binding domain of a subclass of class I aminoacyl-tRNA synthetases"/>
    <property type="match status" value="1"/>
</dbReference>
<organism evidence="18 19">
    <name type="scientific">Tribonema minus</name>
    <dbReference type="NCBI Taxonomy" id="303371"/>
    <lineage>
        <taxon>Eukaryota</taxon>
        <taxon>Sar</taxon>
        <taxon>Stramenopiles</taxon>
        <taxon>Ochrophyta</taxon>
        <taxon>PX clade</taxon>
        <taxon>Xanthophyceae</taxon>
        <taxon>Tribonematales</taxon>
        <taxon>Tribonemataceae</taxon>
        <taxon>Tribonema</taxon>
    </lineage>
</organism>
<evidence type="ECO:0000256" key="5">
    <source>
        <dbReference type="ARBA" id="ARBA00022490"/>
    </source>
</evidence>
<evidence type="ECO:0000256" key="1">
    <source>
        <dbReference type="ARBA" id="ARBA00001947"/>
    </source>
</evidence>
<evidence type="ECO:0000259" key="16">
    <source>
        <dbReference type="Pfam" id="PF01406"/>
    </source>
</evidence>
<evidence type="ECO:0000256" key="14">
    <source>
        <dbReference type="SAM" id="Coils"/>
    </source>
</evidence>
<dbReference type="InterPro" id="IPR032678">
    <property type="entry name" value="tRNA-synt_1_cat_dom"/>
</dbReference>
<comment type="caution">
    <text evidence="18">The sequence shown here is derived from an EMBL/GenBank/DDBJ whole genome shotgun (WGS) entry which is preliminary data.</text>
</comment>
<feature type="region of interest" description="Disordered" evidence="15">
    <location>
        <begin position="653"/>
        <end position="676"/>
    </location>
</feature>
<evidence type="ECO:0000256" key="7">
    <source>
        <dbReference type="ARBA" id="ARBA00022723"/>
    </source>
</evidence>
<dbReference type="NCBIfam" id="TIGR00435">
    <property type="entry name" value="cysS"/>
    <property type="match status" value="1"/>
</dbReference>
<evidence type="ECO:0000256" key="3">
    <source>
        <dbReference type="ARBA" id="ARBA00005594"/>
    </source>
</evidence>
<dbReference type="OrthoDB" id="438179at2759"/>
<gene>
    <name evidence="18" type="ORF">JKP88DRAFT_186566</name>
</gene>
<evidence type="ECO:0000256" key="13">
    <source>
        <dbReference type="ARBA" id="ARBA00031499"/>
    </source>
</evidence>
<keyword evidence="11" id="KW-0648">Protein biosynthesis</keyword>
<keyword evidence="9" id="KW-0862">Zinc</keyword>
<keyword evidence="14" id="KW-0175">Coiled coil</keyword>
<dbReference type="InterPro" id="IPR014729">
    <property type="entry name" value="Rossmann-like_a/b/a_fold"/>
</dbReference>
<keyword evidence="5" id="KW-0963">Cytoplasm</keyword>
<dbReference type="Pfam" id="PF01406">
    <property type="entry name" value="tRNA-synt_1e"/>
    <property type="match status" value="1"/>
</dbReference>
<comment type="similarity">
    <text evidence="3">Belongs to the class-I aminoacyl-tRNA synthetase family.</text>
</comment>
<feature type="domain" description="tRNA synthetases class I catalytic" evidence="16">
    <location>
        <begin position="47"/>
        <end position="358"/>
    </location>
</feature>
<dbReference type="PRINTS" id="PR00983">
    <property type="entry name" value="TRNASYNTHCYS"/>
</dbReference>
<dbReference type="GO" id="GO:0046872">
    <property type="term" value="F:metal ion binding"/>
    <property type="evidence" value="ECO:0007669"/>
    <property type="project" value="UniProtKB-KW"/>
</dbReference>
<comment type="cofactor">
    <cofactor evidence="1">
        <name>Zn(2+)</name>
        <dbReference type="ChEBI" id="CHEBI:29105"/>
    </cofactor>
</comment>
<keyword evidence="7" id="KW-0479">Metal-binding</keyword>
<dbReference type="EMBL" id="JAFCMP010000279">
    <property type="protein sequence ID" value="KAG5181938.1"/>
    <property type="molecule type" value="Genomic_DNA"/>
</dbReference>
<feature type="compositionally biased region" description="Low complexity" evidence="15">
    <location>
        <begin position="662"/>
        <end position="676"/>
    </location>
</feature>
<dbReference type="EC" id="6.1.1.16" evidence="4"/>